<evidence type="ECO:0000313" key="1">
    <source>
        <dbReference type="EMBL" id="GGA37312.1"/>
    </source>
</evidence>
<gene>
    <name evidence="1" type="ORF">GCM10007416_07780</name>
</gene>
<organism evidence="1 2">
    <name type="scientific">Kroppenstedtia guangzhouensis</name>
    <dbReference type="NCBI Taxonomy" id="1274356"/>
    <lineage>
        <taxon>Bacteria</taxon>
        <taxon>Bacillati</taxon>
        <taxon>Bacillota</taxon>
        <taxon>Bacilli</taxon>
        <taxon>Bacillales</taxon>
        <taxon>Thermoactinomycetaceae</taxon>
        <taxon>Kroppenstedtia</taxon>
    </lineage>
</organism>
<dbReference type="Proteomes" id="UP000617979">
    <property type="component" value="Unassembled WGS sequence"/>
</dbReference>
<proteinExistence type="predicted"/>
<reference evidence="2" key="1">
    <citation type="journal article" date="2019" name="Int. J. Syst. Evol. Microbiol.">
        <title>The Global Catalogue of Microorganisms (GCM) 10K type strain sequencing project: providing services to taxonomists for standard genome sequencing and annotation.</title>
        <authorList>
            <consortium name="The Broad Institute Genomics Platform"/>
            <consortium name="The Broad Institute Genome Sequencing Center for Infectious Disease"/>
            <person name="Wu L."/>
            <person name="Ma J."/>
        </authorList>
    </citation>
    <scope>NUCLEOTIDE SEQUENCE [LARGE SCALE GENOMIC DNA]</scope>
    <source>
        <strain evidence="2">CGMCC 1.12404</strain>
    </source>
</reference>
<accession>A0ABQ1G5T2</accession>
<name>A0ABQ1G5T2_9BACL</name>
<comment type="caution">
    <text evidence="1">The sequence shown here is derived from an EMBL/GenBank/DDBJ whole genome shotgun (WGS) entry which is preliminary data.</text>
</comment>
<protein>
    <submittedName>
        <fullName evidence="1">Uncharacterized protein</fullName>
    </submittedName>
</protein>
<keyword evidence="2" id="KW-1185">Reference proteome</keyword>
<sequence length="86" mass="9117">MILIKLIEEVAADPLLGALPGADLAQGLRQPLQVPRQLPLPVQGGQDPVEPGDDIILKIGRLGQRDDPVLVRLESLIFGSLPLAPA</sequence>
<evidence type="ECO:0000313" key="2">
    <source>
        <dbReference type="Proteomes" id="UP000617979"/>
    </source>
</evidence>
<dbReference type="EMBL" id="BMEX01000002">
    <property type="protein sequence ID" value="GGA37312.1"/>
    <property type="molecule type" value="Genomic_DNA"/>
</dbReference>